<evidence type="ECO:0000259" key="1">
    <source>
        <dbReference type="Pfam" id="PF00534"/>
    </source>
</evidence>
<dbReference type="GO" id="GO:1901135">
    <property type="term" value="P:carbohydrate derivative metabolic process"/>
    <property type="evidence" value="ECO:0007669"/>
    <property type="project" value="UniProtKB-ARBA"/>
</dbReference>
<dbReference type="RefSeq" id="WP_110018336.1">
    <property type="nucleotide sequence ID" value="NZ_QGTJ01000004.1"/>
</dbReference>
<gene>
    <name evidence="3" type="ORF">C7443_104317</name>
</gene>
<dbReference type="Pfam" id="PF00534">
    <property type="entry name" value="Glycos_transf_1"/>
    <property type="match status" value="1"/>
</dbReference>
<dbReference type="GO" id="GO:0016757">
    <property type="term" value="F:glycosyltransferase activity"/>
    <property type="evidence" value="ECO:0007669"/>
    <property type="project" value="InterPro"/>
</dbReference>
<sequence length="370" mass="38939">MSRPDLALFAATSGHSGVDRIVANLLPALAAHGLRIDLLGIRGHGPCLDPLPAGVRRIDLGRDHVLPALPALVRYLRRERPRVLLSDKDKVNRTALWARRLAGGDTRGYVRLGTTVSTNLASRPLFDRLTQRWSMRTFYAWADGVLVPSQGVAADFAAFAGLPRTRIQVVPNPVVTPQLQALAAAPPPHPWLLDSAVPVILGVGELSERKDFATLLRAFARLHATRPCRLLIYGEGRRRGQLAALAAELGVAADVALPGFIANPYPAMAHAAAFALTSRWEGLGIVLVEALALGTPAVACDCPSGPREVLADGRHGPLVAVGDDAALAAALAGLLDAPPAREQLVAAAAAYSVEASARAYAAALGLEPTP</sequence>
<dbReference type="InterPro" id="IPR028098">
    <property type="entry name" value="Glyco_trans_4-like_N"/>
</dbReference>
<name>A0A317MW18_9GAMM</name>
<evidence type="ECO:0000259" key="2">
    <source>
        <dbReference type="Pfam" id="PF13439"/>
    </source>
</evidence>
<dbReference type="InterPro" id="IPR001296">
    <property type="entry name" value="Glyco_trans_1"/>
</dbReference>
<keyword evidence="3" id="KW-0808">Transferase</keyword>
<dbReference type="PANTHER" id="PTHR12526:SF630">
    <property type="entry name" value="GLYCOSYLTRANSFERASE"/>
    <property type="match status" value="1"/>
</dbReference>
<dbReference type="SUPFAM" id="SSF53756">
    <property type="entry name" value="UDP-Glycosyltransferase/glycogen phosphorylase"/>
    <property type="match status" value="1"/>
</dbReference>
<keyword evidence="4" id="KW-1185">Reference proteome</keyword>
<dbReference type="Pfam" id="PF13439">
    <property type="entry name" value="Glyco_transf_4"/>
    <property type="match status" value="1"/>
</dbReference>
<dbReference type="Proteomes" id="UP000246569">
    <property type="component" value="Unassembled WGS sequence"/>
</dbReference>
<evidence type="ECO:0000313" key="4">
    <source>
        <dbReference type="Proteomes" id="UP000246569"/>
    </source>
</evidence>
<evidence type="ECO:0000313" key="3">
    <source>
        <dbReference type="EMBL" id="PWV62521.1"/>
    </source>
</evidence>
<organism evidence="3 4">
    <name type="scientific">Plasticicumulans acidivorans</name>
    <dbReference type="NCBI Taxonomy" id="886464"/>
    <lineage>
        <taxon>Bacteria</taxon>
        <taxon>Pseudomonadati</taxon>
        <taxon>Pseudomonadota</taxon>
        <taxon>Gammaproteobacteria</taxon>
        <taxon>Candidatus Competibacteraceae</taxon>
        <taxon>Plasticicumulans</taxon>
    </lineage>
</organism>
<feature type="domain" description="Glycosyltransferase subfamily 4-like N-terminal" evidence="2">
    <location>
        <begin position="16"/>
        <end position="174"/>
    </location>
</feature>
<dbReference type="Gene3D" id="3.40.50.2000">
    <property type="entry name" value="Glycogen Phosphorylase B"/>
    <property type="match status" value="2"/>
</dbReference>
<dbReference type="CDD" id="cd03811">
    <property type="entry name" value="GT4_GT28_WabH-like"/>
    <property type="match status" value="1"/>
</dbReference>
<dbReference type="OrthoDB" id="9792269at2"/>
<accession>A0A317MW18</accession>
<dbReference type="PANTHER" id="PTHR12526">
    <property type="entry name" value="GLYCOSYLTRANSFERASE"/>
    <property type="match status" value="1"/>
</dbReference>
<protein>
    <submittedName>
        <fullName evidence="3">Glycosyltransferase involved in cell wall biosynthesis</fullName>
    </submittedName>
</protein>
<comment type="caution">
    <text evidence="3">The sequence shown here is derived from an EMBL/GenBank/DDBJ whole genome shotgun (WGS) entry which is preliminary data.</text>
</comment>
<feature type="domain" description="Glycosyl transferase family 1" evidence="1">
    <location>
        <begin position="196"/>
        <end position="348"/>
    </location>
</feature>
<proteinExistence type="predicted"/>
<dbReference type="EMBL" id="QGTJ01000004">
    <property type="protein sequence ID" value="PWV62521.1"/>
    <property type="molecule type" value="Genomic_DNA"/>
</dbReference>
<reference evidence="3 4" key="1">
    <citation type="submission" date="2018-05" db="EMBL/GenBank/DDBJ databases">
        <title>Genomic Encyclopedia of Type Strains, Phase IV (KMG-IV): sequencing the most valuable type-strain genomes for metagenomic binning, comparative biology and taxonomic classification.</title>
        <authorList>
            <person name="Goeker M."/>
        </authorList>
    </citation>
    <scope>NUCLEOTIDE SEQUENCE [LARGE SCALE GENOMIC DNA]</scope>
    <source>
        <strain evidence="3 4">DSM 23606</strain>
    </source>
</reference>
<dbReference type="AlphaFoldDB" id="A0A317MW18"/>